<dbReference type="Gene3D" id="3.40.50.10810">
    <property type="entry name" value="Tandem AAA-ATPase domain"/>
    <property type="match status" value="1"/>
</dbReference>
<evidence type="ECO:0000256" key="1">
    <source>
        <dbReference type="ARBA" id="ARBA00022801"/>
    </source>
</evidence>
<evidence type="ECO:0000313" key="5">
    <source>
        <dbReference type="EMBL" id="TBN51626.1"/>
    </source>
</evidence>
<accession>A0A238W751</accession>
<evidence type="ECO:0000313" key="7">
    <source>
        <dbReference type="Proteomes" id="UP000292859"/>
    </source>
</evidence>
<sequence>MTLPLAAPGGLVRARGREWVVLPGSGPDRLRLRPLSGAESEATTLIPSMELDPPQPARFAAPDGSRLGTSTEARLLADALRLNLRRGAGPFRSSAQIAFEPQSYQLVPLIMALRLDPARLLIADDVGIGKTIEAGLILRELWDRGEVARACILCPPHLVEQWVDELAVKFDLHATAVTATTAPRLERGLGLNESPFEAHPLAVVSLDYIKAERRREEFARFCPPLVIVDEAHACVGGGRGATQRQALLTRLAFVTPPRSRTNLYLSRAGALCTRPGPPRPALSLGSGSPRRAARRPGCLLRPRLWAGPGRPALYPRPRLGDGRGLPVRNLSRPAGQGNPPPRRISHRAAGAGGLGPAGAGLGCGGAVTLDPAPSGPRRLMLQKAGYDNGWTLQPAGVVPAALDAPPWMTLRSQNAPGQVALAIAADGFALRTAPAVMRLLAAEGHGRPQGDHLALDGLTELRAACLRAWHLHRALPAAPGDALAAALAAQGQGWAGPASQDLDPARATTRSAQVRLRVGQDVFRAALDDYWGGRCPLTGIADRALLRASHVVPWAECSSDAQRLDVFNGLLLAAHWDAAFDARLVSFDDDGRVVVSPALSGPARQALDVARAPALPLASAHAPPLAWHRARLRP</sequence>
<dbReference type="PANTHER" id="PTHR45766">
    <property type="entry name" value="DNA ANNEALING HELICASE AND ENDONUCLEASE ZRANB3 FAMILY MEMBER"/>
    <property type="match status" value="1"/>
</dbReference>
<dbReference type="Pfam" id="PF00176">
    <property type="entry name" value="SNF2-rel_dom"/>
    <property type="match status" value="1"/>
</dbReference>
<feature type="domain" description="Helicase ATP-binding" evidence="3">
    <location>
        <begin position="97"/>
        <end position="319"/>
    </location>
</feature>
<dbReference type="InterPro" id="IPR014001">
    <property type="entry name" value="Helicase_ATP-bd"/>
</dbReference>
<name>A0A238W751_9RHOB</name>
<dbReference type="InterPro" id="IPR027417">
    <property type="entry name" value="P-loop_NTPase"/>
</dbReference>
<dbReference type="Proteomes" id="UP000292859">
    <property type="component" value="Unassembled WGS sequence"/>
</dbReference>
<dbReference type="EMBL" id="FZNM01000003">
    <property type="protein sequence ID" value="SNR42237.1"/>
    <property type="molecule type" value="Genomic_DNA"/>
</dbReference>
<dbReference type="GO" id="GO:0005524">
    <property type="term" value="F:ATP binding"/>
    <property type="evidence" value="ECO:0007669"/>
    <property type="project" value="InterPro"/>
</dbReference>
<dbReference type="Pfam" id="PF13391">
    <property type="entry name" value="HNH_2"/>
    <property type="match status" value="1"/>
</dbReference>
<evidence type="ECO:0000259" key="3">
    <source>
        <dbReference type="SMART" id="SM00487"/>
    </source>
</evidence>
<dbReference type="PANTHER" id="PTHR45766:SF6">
    <property type="entry name" value="SWI_SNF-RELATED MATRIX-ASSOCIATED ACTIN-DEPENDENT REGULATOR OF CHROMATIN SUBFAMILY A-LIKE PROTEIN 1"/>
    <property type="match status" value="1"/>
</dbReference>
<protein>
    <submittedName>
        <fullName evidence="4">HNH endonuclease</fullName>
    </submittedName>
</protein>
<keyword evidence="7" id="KW-1185">Reference proteome</keyword>
<proteinExistence type="predicted"/>
<dbReference type="RefSeq" id="WP_131023328.1">
    <property type="nucleotide sequence ID" value="NZ_FZNM01000003.1"/>
</dbReference>
<dbReference type="InterPro" id="IPR038718">
    <property type="entry name" value="SNF2-like_sf"/>
</dbReference>
<reference evidence="6" key="2">
    <citation type="submission" date="2017-06" db="EMBL/GenBank/DDBJ databases">
        <authorList>
            <person name="Varghese N."/>
            <person name="Submissions S."/>
        </authorList>
    </citation>
    <scope>NUCLEOTIDE SEQUENCE [LARGE SCALE GENOMIC DNA]</scope>
    <source>
        <strain evidence="6">DSM 26170</strain>
    </source>
</reference>
<dbReference type="GO" id="GO:0016787">
    <property type="term" value="F:hydrolase activity"/>
    <property type="evidence" value="ECO:0007669"/>
    <property type="project" value="UniProtKB-KW"/>
</dbReference>
<keyword evidence="1" id="KW-0378">Hydrolase</keyword>
<dbReference type="GO" id="GO:0004519">
    <property type="term" value="F:endonuclease activity"/>
    <property type="evidence" value="ECO:0007669"/>
    <property type="project" value="UniProtKB-KW"/>
</dbReference>
<keyword evidence="4" id="KW-0540">Nuclease</keyword>
<organism evidence="4 6">
    <name type="scientific">Paracoccus sediminis</name>
    <dbReference type="NCBI Taxonomy" id="1214787"/>
    <lineage>
        <taxon>Bacteria</taxon>
        <taxon>Pseudomonadati</taxon>
        <taxon>Pseudomonadota</taxon>
        <taxon>Alphaproteobacteria</taxon>
        <taxon>Rhodobacterales</taxon>
        <taxon>Paracoccaceae</taxon>
        <taxon>Paracoccus</taxon>
    </lineage>
</organism>
<evidence type="ECO:0000256" key="2">
    <source>
        <dbReference type="SAM" id="MobiDB-lite"/>
    </source>
</evidence>
<reference evidence="4" key="1">
    <citation type="submission" date="2017-06" db="EMBL/GenBank/DDBJ databases">
        <authorList>
            <person name="Kim H.J."/>
            <person name="Triplett B.A."/>
        </authorList>
    </citation>
    <scope>NUCLEOTIDE SEQUENCE [LARGE SCALE GENOMIC DNA]</scope>
    <source>
        <strain evidence="4">DSM 26170</strain>
    </source>
</reference>
<feature type="region of interest" description="Disordered" evidence="2">
    <location>
        <begin position="315"/>
        <end position="344"/>
    </location>
</feature>
<dbReference type="AlphaFoldDB" id="A0A238W751"/>
<dbReference type="InterPro" id="IPR000330">
    <property type="entry name" value="SNF2_N"/>
</dbReference>
<dbReference type="EMBL" id="SIRL01000003">
    <property type="protein sequence ID" value="TBN51626.1"/>
    <property type="molecule type" value="Genomic_DNA"/>
</dbReference>
<dbReference type="OrthoDB" id="9814088at2"/>
<reference evidence="5 7" key="3">
    <citation type="submission" date="2019-02" db="EMBL/GenBank/DDBJ databases">
        <authorList>
            <person name="Zhang G."/>
        </authorList>
    </citation>
    <scope>NUCLEOTIDE SEQUENCE [LARGE SCALE GENOMIC DNA]</scope>
    <source>
        <strain evidence="5 7">CMB17</strain>
    </source>
</reference>
<gene>
    <name evidence="5" type="ORF">EYF88_07540</name>
    <name evidence="4" type="ORF">SAMN06265378_103419</name>
</gene>
<dbReference type="Proteomes" id="UP000198409">
    <property type="component" value="Unassembled WGS sequence"/>
</dbReference>
<dbReference type="SMART" id="SM00487">
    <property type="entry name" value="DEXDc"/>
    <property type="match status" value="1"/>
</dbReference>
<dbReference type="InterPro" id="IPR003615">
    <property type="entry name" value="HNH_nuc"/>
</dbReference>
<evidence type="ECO:0000313" key="4">
    <source>
        <dbReference type="EMBL" id="SNR42237.1"/>
    </source>
</evidence>
<evidence type="ECO:0000313" key="6">
    <source>
        <dbReference type="Proteomes" id="UP000198409"/>
    </source>
</evidence>
<dbReference type="SUPFAM" id="SSF52540">
    <property type="entry name" value="P-loop containing nucleoside triphosphate hydrolases"/>
    <property type="match status" value="1"/>
</dbReference>
<keyword evidence="4" id="KW-0255">Endonuclease</keyword>